<dbReference type="InterPro" id="IPR048950">
    <property type="entry name" value="Ppx_GppA_C"/>
</dbReference>
<evidence type="ECO:0000256" key="3">
    <source>
        <dbReference type="ARBA" id="ARBA00014415"/>
    </source>
</evidence>
<protein>
    <recommendedName>
        <fullName evidence="3">Chaperone protein DnaK</fullName>
    </recommendedName>
    <alternativeName>
        <fullName evidence="4">Chaperone protein dnaK</fullName>
    </alternativeName>
    <alternativeName>
        <fullName evidence="9">HSP70</fullName>
    </alternativeName>
    <alternativeName>
        <fullName evidence="8">Heat shock 70 kDa protein</fullName>
    </alternativeName>
    <alternativeName>
        <fullName evidence="7">Heat shock protein 70</fullName>
    </alternativeName>
</protein>
<evidence type="ECO:0000256" key="4">
    <source>
        <dbReference type="ARBA" id="ARBA00017249"/>
    </source>
</evidence>
<comment type="caution">
    <text evidence="12">The sequence shown here is derived from an EMBL/GenBank/DDBJ whole genome shotgun (WGS) entry which is preliminary data.</text>
</comment>
<dbReference type="InterPro" id="IPR030673">
    <property type="entry name" value="PyroPPase_GppA_Ppx"/>
</dbReference>
<dbReference type="SUPFAM" id="SSF53067">
    <property type="entry name" value="Actin-like ATPase domain"/>
    <property type="match status" value="2"/>
</dbReference>
<dbReference type="Pfam" id="PF21447">
    <property type="entry name" value="Ppx-GppA_III"/>
    <property type="match status" value="1"/>
</dbReference>
<evidence type="ECO:0000256" key="1">
    <source>
        <dbReference type="ARBA" id="ARBA00007125"/>
    </source>
</evidence>
<evidence type="ECO:0000256" key="6">
    <source>
        <dbReference type="ARBA" id="ARBA00023016"/>
    </source>
</evidence>
<accession>A0A4Q9DP98</accession>
<evidence type="ECO:0000259" key="10">
    <source>
        <dbReference type="Pfam" id="PF02541"/>
    </source>
</evidence>
<evidence type="ECO:0000256" key="8">
    <source>
        <dbReference type="ARBA" id="ARBA00030945"/>
    </source>
</evidence>
<proteinExistence type="inferred from homology"/>
<feature type="domain" description="Ppx/GppA phosphatase C-terminal" evidence="11">
    <location>
        <begin position="330"/>
        <end position="473"/>
    </location>
</feature>
<keyword evidence="13" id="KW-1185">Reference proteome</keyword>
<dbReference type="GO" id="GO:0016787">
    <property type="term" value="F:hydrolase activity"/>
    <property type="evidence" value="ECO:0007669"/>
    <property type="project" value="UniProtKB-KW"/>
</dbReference>
<feature type="domain" description="Ppx/GppA phosphatase N-terminal" evidence="10">
    <location>
        <begin position="21"/>
        <end position="304"/>
    </location>
</feature>
<evidence type="ECO:0000256" key="5">
    <source>
        <dbReference type="ARBA" id="ARBA00022801"/>
    </source>
</evidence>
<evidence type="ECO:0000259" key="11">
    <source>
        <dbReference type="Pfam" id="PF21447"/>
    </source>
</evidence>
<evidence type="ECO:0000313" key="12">
    <source>
        <dbReference type="EMBL" id="TBL75048.1"/>
    </source>
</evidence>
<evidence type="ECO:0000256" key="7">
    <source>
        <dbReference type="ARBA" id="ARBA00030019"/>
    </source>
</evidence>
<dbReference type="AlphaFoldDB" id="A0A4Q9DP98"/>
<name>A0A4Q9DP98_9BACL</name>
<evidence type="ECO:0000313" key="13">
    <source>
        <dbReference type="Proteomes" id="UP000293142"/>
    </source>
</evidence>
<evidence type="ECO:0000256" key="9">
    <source>
        <dbReference type="ARBA" id="ARBA00033103"/>
    </source>
</evidence>
<dbReference type="InterPro" id="IPR018181">
    <property type="entry name" value="Heat_shock_70_CS"/>
</dbReference>
<keyword evidence="5" id="KW-0378">Hydrolase</keyword>
<dbReference type="PANTHER" id="PTHR30005">
    <property type="entry name" value="EXOPOLYPHOSPHATASE"/>
    <property type="match status" value="1"/>
</dbReference>
<dbReference type="InterPro" id="IPR003695">
    <property type="entry name" value="Ppx_GppA_N"/>
</dbReference>
<dbReference type="Gene3D" id="1.10.3210.10">
    <property type="entry name" value="Hypothetical protein af1432"/>
    <property type="match status" value="1"/>
</dbReference>
<sequence length="515" mass="56838">MNSAMRSAFIDIGSNTIRLVIYEQNPSGAFHVIHECKESARLSQKIGDDQVFTAKMIDGIVRILLQFKEICKAYEAAGIRAVATAAIRNAANTQDIIAELKNRTGITVELLSGADEARIGFIGVIHTLDIDSGILIDIGGGSTEVSVFRNRRLLNSVSFPFGAVNTAKRFAVDGVLSAAAMNGIKSMVTKALEEHPWLQEHHGLPLIGLGGTIRSLCKISQRRSKYSLPLTHHYMMKAAEVDEIYASLGVMSAEKRKKVDGLSKDRYDIIIPGLAILHSLFHAARASHYIVSGSGLRDGLFFESHPPDERLSIAERSARNLLLLHNAAPLPHAERVSGYTAILFDALQDKHGLPPRYRLLASVTALLYRIGVAVNYYKFPVHSAYLIAHSRLDGITHRETLLCSLAADYKTKKRTHQSYLKHKDILQEPDLERIARLGSLIQLAAALDCGHTMTVEEMTALADNKKLNIRLKAKQTPALEIRAAEALSKDFKKMWGLSLVIHADPLEHDRHVSMS</sequence>
<dbReference type="Gene3D" id="3.30.420.150">
    <property type="entry name" value="Exopolyphosphatase. Domain 2"/>
    <property type="match status" value="1"/>
</dbReference>
<dbReference type="EMBL" id="SIRE01000018">
    <property type="protein sequence ID" value="TBL75048.1"/>
    <property type="molecule type" value="Genomic_DNA"/>
</dbReference>
<dbReference type="PIRSF" id="PIRSF001267">
    <property type="entry name" value="Pyrophosphatase_GppA_Ppx"/>
    <property type="match status" value="1"/>
</dbReference>
<evidence type="ECO:0000256" key="2">
    <source>
        <dbReference type="ARBA" id="ARBA00007381"/>
    </source>
</evidence>
<dbReference type="Proteomes" id="UP000293142">
    <property type="component" value="Unassembled WGS sequence"/>
</dbReference>
<dbReference type="OrthoDB" id="9807195at2"/>
<dbReference type="PANTHER" id="PTHR30005:SF0">
    <property type="entry name" value="RETROGRADE REGULATION PROTEIN 2"/>
    <property type="match status" value="1"/>
</dbReference>
<comment type="similarity">
    <text evidence="1">Belongs to the GppA/Ppx family.</text>
</comment>
<dbReference type="Pfam" id="PF02541">
    <property type="entry name" value="Ppx-GppA"/>
    <property type="match status" value="1"/>
</dbReference>
<keyword evidence="6" id="KW-0346">Stress response</keyword>
<reference evidence="12 13" key="1">
    <citation type="submission" date="2019-02" db="EMBL/GenBank/DDBJ databases">
        <title>Paenibacillus sp. nov., isolated from surface-sterilized tissue of Thalictrum simplex L.</title>
        <authorList>
            <person name="Tuo L."/>
        </authorList>
    </citation>
    <scope>NUCLEOTIDE SEQUENCE [LARGE SCALE GENOMIC DNA]</scope>
    <source>
        <strain evidence="12 13">N2SHLJ1</strain>
    </source>
</reference>
<dbReference type="InterPro" id="IPR043129">
    <property type="entry name" value="ATPase_NBD"/>
</dbReference>
<dbReference type="PROSITE" id="PS00329">
    <property type="entry name" value="HSP70_2"/>
    <property type="match status" value="1"/>
</dbReference>
<dbReference type="Gene3D" id="3.30.420.40">
    <property type="match status" value="1"/>
</dbReference>
<dbReference type="GO" id="GO:0006357">
    <property type="term" value="P:regulation of transcription by RNA polymerase II"/>
    <property type="evidence" value="ECO:0007669"/>
    <property type="project" value="TreeGrafter"/>
</dbReference>
<dbReference type="CDD" id="cd24052">
    <property type="entry name" value="ASKHA_NBD_HpPPX-GppA-like"/>
    <property type="match status" value="1"/>
</dbReference>
<organism evidence="12 13">
    <name type="scientific">Paenibacillus thalictri</name>
    <dbReference type="NCBI Taxonomy" id="2527873"/>
    <lineage>
        <taxon>Bacteria</taxon>
        <taxon>Bacillati</taxon>
        <taxon>Bacillota</taxon>
        <taxon>Bacilli</taxon>
        <taxon>Bacillales</taxon>
        <taxon>Paenibacillaceae</taxon>
        <taxon>Paenibacillus</taxon>
    </lineage>
</organism>
<gene>
    <name evidence="12" type="ORF">EYB31_23845</name>
</gene>
<dbReference type="InterPro" id="IPR050273">
    <property type="entry name" value="GppA/Ppx_hydrolase"/>
</dbReference>
<comment type="similarity">
    <text evidence="2">Belongs to the heat shock protein 70 family.</text>
</comment>
<dbReference type="RefSeq" id="WP_131015944.1">
    <property type="nucleotide sequence ID" value="NZ_SIRE01000018.1"/>
</dbReference>
<dbReference type="SUPFAM" id="SSF109604">
    <property type="entry name" value="HD-domain/PDEase-like"/>
    <property type="match status" value="1"/>
</dbReference>